<dbReference type="EMBL" id="DS474640">
    <property type="protein sequence ID" value="EDO26812.1"/>
    <property type="molecule type" value="Genomic_DNA"/>
</dbReference>
<dbReference type="Proteomes" id="UP000001593">
    <property type="component" value="Unassembled WGS sequence"/>
</dbReference>
<name>A7TB05_NEMVE</name>
<proteinExistence type="predicted"/>
<sequence length="418" mass="47185">MPKSSALHHIVNVKNTCAYADCTLLNMQKADSENTSTHFVGRAHSSPALHLLPDSKSVGAPAHVIRVRSSSSSGGCPLGNDAFSRAECGTVTVVNKTNELKNLTEHPLSISSENVHFEGLENSVLSNIKRNDSFVDLGSQEALLAKVNETESDLVKLIRTSRGHSIESSGTALTNVDRLPDFAKTDQGRHRVVELVNNYLRQKQMKALSEQPEIRKSRKKIKRRNLQRKLFQSEHHMKQQGYQYEKLLDVMDNQGGDLTSMMSELEEDYIEEKTDFLHLFQLLVPKPELEEQKDMKTMIMSLRFISKLKKARAARLSREPKPPEEKPQQAPTVDVARSSRLLSMLKKRTLEKRASQTEVEPVDASDKALVQTLLNNPDLAFLTDEEILSSIIALRNARKKGVPEHLRMRNFMRSVQMQ</sequence>
<protein>
    <submittedName>
        <fullName evidence="2">Uncharacterized protein</fullName>
    </submittedName>
</protein>
<dbReference type="InParanoid" id="A7TB05"/>
<feature type="compositionally biased region" description="Basic and acidic residues" evidence="1">
    <location>
        <begin position="316"/>
        <end position="327"/>
    </location>
</feature>
<evidence type="ECO:0000256" key="1">
    <source>
        <dbReference type="SAM" id="MobiDB-lite"/>
    </source>
</evidence>
<feature type="region of interest" description="Disordered" evidence="1">
    <location>
        <begin position="313"/>
        <end position="334"/>
    </location>
</feature>
<dbReference type="HOGENOM" id="CLU_657741_0_0_1"/>
<reference evidence="2 3" key="1">
    <citation type="journal article" date="2007" name="Science">
        <title>Sea anemone genome reveals ancestral eumetazoan gene repertoire and genomic organization.</title>
        <authorList>
            <person name="Putnam N.H."/>
            <person name="Srivastava M."/>
            <person name="Hellsten U."/>
            <person name="Dirks B."/>
            <person name="Chapman J."/>
            <person name="Salamov A."/>
            <person name="Terry A."/>
            <person name="Shapiro H."/>
            <person name="Lindquist E."/>
            <person name="Kapitonov V.V."/>
            <person name="Jurka J."/>
            <person name="Genikhovich G."/>
            <person name="Grigoriev I.V."/>
            <person name="Lucas S.M."/>
            <person name="Steele R.E."/>
            <person name="Finnerty J.R."/>
            <person name="Technau U."/>
            <person name="Martindale M.Q."/>
            <person name="Rokhsar D.S."/>
        </authorList>
    </citation>
    <scope>NUCLEOTIDE SEQUENCE [LARGE SCALE GENOMIC DNA]</scope>
    <source>
        <strain evidence="3">CH2 X CH6</strain>
    </source>
</reference>
<organism evidence="2 3">
    <name type="scientific">Nematostella vectensis</name>
    <name type="common">Starlet sea anemone</name>
    <dbReference type="NCBI Taxonomy" id="45351"/>
    <lineage>
        <taxon>Eukaryota</taxon>
        <taxon>Metazoa</taxon>
        <taxon>Cnidaria</taxon>
        <taxon>Anthozoa</taxon>
        <taxon>Hexacorallia</taxon>
        <taxon>Actiniaria</taxon>
        <taxon>Edwardsiidae</taxon>
        <taxon>Nematostella</taxon>
    </lineage>
</organism>
<evidence type="ECO:0000313" key="3">
    <source>
        <dbReference type="Proteomes" id="UP000001593"/>
    </source>
</evidence>
<evidence type="ECO:0000313" key="2">
    <source>
        <dbReference type="EMBL" id="EDO26812.1"/>
    </source>
</evidence>
<accession>A7TB05</accession>
<dbReference type="AlphaFoldDB" id="A7TB05"/>
<gene>
    <name evidence="2" type="ORF">NEMVEDRAFT_v1g224696</name>
</gene>
<keyword evidence="3" id="KW-1185">Reference proteome</keyword>